<gene>
    <name evidence="2" type="ORF">RU97_GL001104</name>
</gene>
<dbReference type="InterPro" id="IPR000182">
    <property type="entry name" value="GNAT_dom"/>
</dbReference>
<name>A0A1L8RIH2_9ENTE</name>
<evidence type="ECO:0000313" key="2">
    <source>
        <dbReference type="EMBL" id="OJG19533.1"/>
    </source>
</evidence>
<keyword evidence="3" id="KW-1185">Reference proteome</keyword>
<protein>
    <submittedName>
        <fullName evidence="2">GNAT family acetyltransferase</fullName>
    </submittedName>
</protein>
<dbReference type="Pfam" id="PF13302">
    <property type="entry name" value="Acetyltransf_3"/>
    <property type="match status" value="1"/>
</dbReference>
<dbReference type="SUPFAM" id="SSF55729">
    <property type="entry name" value="Acyl-CoA N-acyltransferases (Nat)"/>
    <property type="match status" value="1"/>
</dbReference>
<comment type="caution">
    <text evidence="2">The sequence shown here is derived from an EMBL/GenBank/DDBJ whole genome shotgun (WGS) entry which is preliminary data.</text>
</comment>
<dbReference type="InterPro" id="IPR016181">
    <property type="entry name" value="Acyl_CoA_acyltransferase"/>
</dbReference>
<dbReference type="PANTHER" id="PTHR43792">
    <property type="entry name" value="GNAT FAMILY, PUTATIVE (AFU_ORTHOLOGUE AFUA_3G00765)-RELATED-RELATED"/>
    <property type="match status" value="1"/>
</dbReference>
<dbReference type="InterPro" id="IPR051531">
    <property type="entry name" value="N-acetyltransferase"/>
</dbReference>
<dbReference type="STRING" id="214095.RU97_GL001104"/>
<dbReference type="GO" id="GO:0016747">
    <property type="term" value="F:acyltransferase activity, transferring groups other than amino-acyl groups"/>
    <property type="evidence" value="ECO:0007669"/>
    <property type="project" value="InterPro"/>
</dbReference>
<reference evidence="2 3" key="1">
    <citation type="submission" date="2014-12" db="EMBL/GenBank/DDBJ databases">
        <title>Draft genome sequences of 29 type strains of Enterococci.</title>
        <authorList>
            <person name="Zhong Z."/>
            <person name="Sun Z."/>
            <person name="Liu W."/>
            <person name="Zhang W."/>
            <person name="Zhang H."/>
        </authorList>
    </citation>
    <scope>NUCLEOTIDE SEQUENCE [LARGE SCALE GENOMIC DNA]</scope>
    <source>
        <strain evidence="2 3">DSM 17029</strain>
    </source>
</reference>
<accession>A0A1L8RIH2</accession>
<dbReference type="RefSeq" id="WP_067390322.1">
    <property type="nucleotide sequence ID" value="NZ_JXKH01000002.1"/>
</dbReference>
<dbReference type="AlphaFoldDB" id="A0A1L8RIH2"/>
<keyword evidence="2" id="KW-0808">Transferase</keyword>
<dbReference type="Gene3D" id="3.40.630.30">
    <property type="match status" value="1"/>
</dbReference>
<dbReference type="PROSITE" id="PS51186">
    <property type="entry name" value="GNAT"/>
    <property type="match status" value="1"/>
</dbReference>
<evidence type="ECO:0000259" key="1">
    <source>
        <dbReference type="PROSITE" id="PS51186"/>
    </source>
</evidence>
<dbReference type="PANTHER" id="PTHR43792:SF1">
    <property type="entry name" value="N-ACETYLTRANSFERASE DOMAIN-CONTAINING PROTEIN"/>
    <property type="match status" value="1"/>
</dbReference>
<evidence type="ECO:0000313" key="3">
    <source>
        <dbReference type="Proteomes" id="UP000181884"/>
    </source>
</evidence>
<dbReference type="EMBL" id="JXKH01000002">
    <property type="protein sequence ID" value="OJG19533.1"/>
    <property type="molecule type" value="Genomic_DNA"/>
</dbReference>
<organism evidence="2 3">
    <name type="scientific">Enterococcus canis</name>
    <dbReference type="NCBI Taxonomy" id="214095"/>
    <lineage>
        <taxon>Bacteria</taxon>
        <taxon>Bacillati</taxon>
        <taxon>Bacillota</taxon>
        <taxon>Bacilli</taxon>
        <taxon>Lactobacillales</taxon>
        <taxon>Enterococcaceae</taxon>
        <taxon>Enterococcus</taxon>
    </lineage>
</organism>
<sequence>MKFETERLILREWQDTPDDLAALKEFLQDPQVMTAYEHAFSEEEVRHWLSWNLDSYQQNGFGLWALVRKADQRIIGECGLTLQQVKGQTYVEIGYHLIQDAWHQGYALESAQGCKRYAFDTLKVAEVVSTVRDTNLASLNVAIRNGMVARDRYIKEYYGQTMPHYLMMIRRDEDAALSLGHN</sequence>
<feature type="domain" description="N-acetyltransferase" evidence="1">
    <location>
        <begin position="8"/>
        <end position="172"/>
    </location>
</feature>
<dbReference type="Proteomes" id="UP000181884">
    <property type="component" value="Unassembled WGS sequence"/>
</dbReference>
<proteinExistence type="predicted"/>